<gene>
    <name evidence="1" type="ORF">BDM02DRAFT_3189836</name>
</gene>
<keyword evidence="2" id="KW-1185">Reference proteome</keyword>
<dbReference type="EMBL" id="MU118096">
    <property type="protein sequence ID" value="KAF9645298.1"/>
    <property type="molecule type" value="Genomic_DNA"/>
</dbReference>
<protein>
    <submittedName>
        <fullName evidence="1">Adenine nucleotide alpha hydrolases-like protein</fullName>
    </submittedName>
</protein>
<reference evidence="1" key="2">
    <citation type="journal article" date="2020" name="Nat. Commun.">
        <title>Large-scale genome sequencing of mycorrhizal fungi provides insights into the early evolution of symbiotic traits.</title>
        <authorList>
            <person name="Miyauchi S."/>
            <person name="Kiss E."/>
            <person name="Kuo A."/>
            <person name="Drula E."/>
            <person name="Kohler A."/>
            <person name="Sanchez-Garcia M."/>
            <person name="Morin E."/>
            <person name="Andreopoulos B."/>
            <person name="Barry K.W."/>
            <person name="Bonito G."/>
            <person name="Buee M."/>
            <person name="Carver A."/>
            <person name="Chen C."/>
            <person name="Cichocki N."/>
            <person name="Clum A."/>
            <person name="Culley D."/>
            <person name="Crous P.W."/>
            <person name="Fauchery L."/>
            <person name="Girlanda M."/>
            <person name="Hayes R.D."/>
            <person name="Keri Z."/>
            <person name="LaButti K."/>
            <person name="Lipzen A."/>
            <person name="Lombard V."/>
            <person name="Magnuson J."/>
            <person name="Maillard F."/>
            <person name="Murat C."/>
            <person name="Nolan M."/>
            <person name="Ohm R.A."/>
            <person name="Pangilinan J."/>
            <person name="Pereira M.F."/>
            <person name="Perotto S."/>
            <person name="Peter M."/>
            <person name="Pfister S."/>
            <person name="Riley R."/>
            <person name="Sitrit Y."/>
            <person name="Stielow J.B."/>
            <person name="Szollosi G."/>
            <person name="Zifcakova L."/>
            <person name="Stursova M."/>
            <person name="Spatafora J.W."/>
            <person name="Tedersoo L."/>
            <person name="Vaario L.M."/>
            <person name="Yamada A."/>
            <person name="Yan M."/>
            <person name="Wang P."/>
            <person name="Xu J."/>
            <person name="Bruns T."/>
            <person name="Baldrian P."/>
            <person name="Vilgalys R."/>
            <person name="Dunand C."/>
            <person name="Henrissat B."/>
            <person name="Grigoriev I.V."/>
            <person name="Hibbett D."/>
            <person name="Nagy L.G."/>
            <person name="Martin F.M."/>
        </authorList>
    </citation>
    <scope>NUCLEOTIDE SEQUENCE</scope>
    <source>
        <strain evidence="1">P2</strain>
    </source>
</reference>
<evidence type="ECO:0000313" key="1">
    <source>
        <dbReference type="EMBL" id="KAF9645298.1"/>
    </source>
</evidence>
<sequence length="255" mass="27727">MLQMCKPPTGWPGKLVAANSGGPDSTCLSFLLNDTLRKIKTGCEDKRVAPGILLLSGVHQHGTDAVAFGHHADDRLETFLTRLANSTRFVGLGGMKLVRRFGMDDGSPGQMGRYGICGMQRWTVRPLLSVSKDRVFATCDEHGLDYVTDETNFQPGVTLRDAVSHALAGGSISDDIRRNRTLRKMATNAERLEVPLTFPDGVESLRLLASDYASKIGMIGTEAHTLLRGCTIPSPPSTIHLPQDKLSRITNSLLQ</sequence>
<proteinExistence type="predicted"/>
<reference evidence="1" key="1">
    <citation type="submission" date="2019-10" db="EMBL/GenBank/DDBJ databases">
        <authorList>
            <consortium name="DOE Joint Genome Institute"/>
            <person name="Kuo A."/>
            <person name="Miyauchi S."/>
            <person name="Kiss E."/>
            <person name="Drula E."/>
            <person name="Kohler A."/>
            <person name="Sanchez-Garcia M."/>
            <person name="Andreopoulos B."/>
            <person name="Barry K.W."/>
            <person name="Bonito G."/>
            <person name="Buee M."/>
            <person name="Carver A."/>
            <person name="Chen C."/>
            <person name="Cichocki N."/>
            <person name="Clum A."/>
            <person name="Culley D."/>
            <person name="Crous P.W."/>
            <person name="Fauchery L."/>
            <person name="Girlanda M."/>
            <person name="Hayes R."/>
            <person name="Keri Z."/>
            <person name="Labutti K."/>
            <person name="Lipzen A."/>
            <person name="Lombard V."/>
            <person name="Magnuson J."/>
            <person name="Maillard F."/>
            <person name="Morin E."/>
            <person name="Murat C."/>
            <person name="Nolan M."/>
            <person name="Ohm R."/>
            <person name="Pangilinan J."/>
            <person name="Pereira M."/>
            <person name="Perotto S."/>
            <person name="Peter M."/>
            <person name="Riley R."/>
            <person name="Sitrit Y."/>
            <person name="Stielow B."/>
            <person name="Szollosi G."/>
            <person name="Zifcakova L."/>
            <person name="Stursova M."/>
            <person name="Spatafora J.W."/>
            <person name="Tedersoo L."/>
            <person name="Vaario L.-M."/>
            <person name="Yamada A."/>
            <person name="Yan M."/>
            <person name="Wang P."/>
            <person name="Xu J."/>
            <person name="Bruns T."/>
            <person name="Baldrian P."/>
            <person name="Vilgalys R."/>
            <person name="Henrissat B."/>
            <person name="Grigoriev I.V."/>
            <person name="Hibbett D."/>
            <person name="Nagy L.G."/>
            <person name="Martin F.M."/>
        </authorList>
    </citation>
    <scope>NUCLEOTIDE SEQUENCE</scope>
    <source>
        <strain evidence="1">P2</strain>
    </source>
</reference>
<accession>A0ACB6Z6R1</accession>
<name>A0ACB6Z6R1_THEGA</name>
<organism evidence="1 2">
    <name type="scientific">Thelephora ganbajun</name>
    <name type="common">Ganba fungus</name>
    <dbReference type="NCBI Taxonomy" id="370292"/>
    <lineage>
        <taxon>Eukaryota</taxon>
        <taxon>Fungi</taxon>
        <taxon>Dikarya</taxon>
        <taxon>Basidiomycota</taxon>
        <taxon>Agaricomycotina</taxon>
        <taxon>Agaricomycetes</taxon>
        <taxon>Thelephorales</taxon>
        <taxon>Thelephoraceae</taxon>
        <taxon>Thelephora</taxon>
    </lineage>
</organism>
<dbReference type="Proteomes" id="UP000886501">
    <property type="component" value="Unassembled WGS sequence"/>
</dbReference>
<comment type="caution">
    <text evidence="1">The sequence shown here is derived from an EMBL/GenBank/DDBJ whole genome shotgun (WGS) entry which is preliminary data.</text>
</comment>
<evidence type="ECO:0000313" key="2">
    <source>
        <dbReference type="Proteomes" id="UP000886501"/>
    </source>
</evidence>